<dbReference type="PANTHER" id="PTHR47219:SF25">
    <property type="entry name" value="RAB-GAP TBC DOMAIN-CONTAINING PROTEIN"/>
    <property type="match status" value="1"/>
</dbReference>
<dbReference type="GO" id="GO:0031267">
    <property type="term" value="F:small GTPase binding"/>
    <property type="evidence" value="ECO:0007669"/>
    <property type="project" value="TreeGrafter"/>
</dbReference>
<dbReference type="InterPro" id="IPR000195">
    <property type="entry name" value="Rab-GAP-TBC_dom"/>
</dbReference>
<dbReference type="AlphaFoldDB" id="A0A4U5LXR1"/>
<dbReference type="InterPro" id="IPR035969">
    <property type="entry name" value="Rab-GAP_TBC_sf"/>
</dbReference>
<reference evidence="2 3" key="2">
    <citation type="journal article" date="2019" name="G3 (Bethesda)">
        <title>Hybrid Assembly of the Genome of the Entomopathogenic Nematode Steinernema carpocapsae Identifies the X-Chromosome.</title>
        <authorList>
            <person name="Serra L."/>
            <person name="Macchietto M."/>
            <person name="Macias-Munoz A."/>
            <person name="McGill C.J."/>
            <person name="Rodriguez I.M."/>
            <person name="Rodriguez B."/>
            <person name="Murad R."/>
            <person name="Mortazavi A."/>
        </authorList>
    </citation>
    <scope>NUCLEOTIDE SEQUENCE [LARGE SCALE GENOMIC DNA]</scope>
    <source>
        <strain evidence="2 3">ALL</strain>
    </source>
</reference>
<dbReference type="SUPFAM" id="SSF47923">
    <property type="entry name" value="Ypt/Rab-GAP domain of gyp1p"/>
    <property type="match status" value="1"/>
</dbReference>
<sequence>MRFQAHYEKVLHSHLPRVKKHLDNACIPPIYLTKWWFGCFLDRVPFSLALRVWDVFLLEGESILIAMAFTIMKMHQKTIKRLEMETFMNFIQNDLSENFGFSNDEVMKALYENLKKLQADRVAIPPPPGPNDLPEFPTKNLAPILTRSMMDIRMDIAEIQSRGSRANFFLNLAFPGWEAGRRLSSGGEFLARFRVLRCLKAGIYLNLPRVLPPINHQQGVVNNQNLPKVDITSSESSTPPIDPVHRRYSSEQHHNLEQSSSNGFDEAMERMKISSNAPVEPAYRQQPGRISANRQSFYDNVPPTPTLIAKNASPRPIRVRSNGNSRVQHMPNNITYITVGDMDDVPSPRSNGLSYHHSHIQSPSKRMDIPRFSSTKEKHTMI</sequence>
<dbReference type="GO" id="GO:0005096">
    <property type="term" value="F:GTPase activator activity"/>
    <property type="evidence" value="ECO:0007669"/>
    <property type="project" value="TreeGrafter"/>
</dbReference>
<dbReference type="STRING" id="34508.A0A4U5LXR1"/>
<protein>
    <recommendedName>
        <fullName evidence="1">Rab-GAP TBC domain-containing protein</fullName>
    </recommendedName>
</protein>
<reference evidence="2 3" key="1">
    <citation type="journal article" date="2015" name="Genome Biol.">
        <title>Comparative genomics of Steinernema reveals deeply conserved gene regulatory networks.</title>
        <authorList>
            <person name="Dillman A.R."/>
            <person name="Macchietto M."/>
            <person name="Porter C.F."/>
            <person name="Rogers A."/>
            <person name="Williams B."/>
            <person name="Antoshechkin I."/>
            <person name="Lee M.M."/>
            <person name="Goodwin Z."/>
            <person name="Lu X."/>
            <person name="Lewis E.E."/>
            <person name="Goodrich-Blair H."/>
            <person name="Stock S.P."/>
            <person name="Adams B.J."/>
            <person name="Sternberg P.W."/>
            <person name="Mortazavi A."/>
        </authorList>
    </citation>
    <scope>NUCLEOTIDE SEQUENCE [LARGE SCALE GENOMIC DNA]</scope>
    <source>
        <strain evidence="2 3">ALL</strain>
    </source>
</reference>
<dbReference type="OrthoDB" id="294251at2759"/>
<keyword evidence="3" id="KW-1185">Reference proteome</keyword>
<dbReference type="EMBL" id="AZBU02000011">
    <property type="protein sequence ID" value="TKR61007.1"/>
    <property type="molecule type" value="Genomic_DNA"/>
</dbReference>
<evidence type="ECO:0000313" key="2">
    <source>
        <dbReference type="EMBL" id="TKR61007.1"/>
    </source>
</evidence>
<organism evidence="2 3">
    <name type="scientific">Steinernema carpocapsae</name>
    <name type="common">Entomopathogenic nematode</name>
    <dbReference type="NCBI Taxonomy" id="34508"/>
    <lineage>
        <taxon>Eukaryota</taxon>
        <taxon>Metazoa</taxon>
        <taxon>Ecdysozoa</taxon>
        <taxon>Nematoda</taxon>
        <taxon>Chromadorea</taxon>
        <taxon>Rhabditida</taxon>
        <taxon>Tylenchina</taxon>
        <taxon>Panagrolaimomorpha</taxon>
        <taxon>Strongyloidoidea</taxon>
        <taxon>Steinernematidae</taxon>
        <taxon>Steinernema</taxon>
    </lineage>
</organism>
<feature type="domain" description="Rab-GAP TBC" evidence="1">
    <location>
        <begin position="1"/>
        <end position="60"/>
    </location>
</feature>
<dbReference type="PROSITE" id="PS50086">
    <property type="entry name" value="TBC_RABGAP"/>
    <property type="match status" value="1"/>
</dbReference>
<gene>
    <name evidence="2" type="ORF">L596_028179</name>
</gene>
<accession>A0A4U5LXR1</accession>
<dbReference type="Proteomes" id="UP000298663">
    <property type="component" value="Unassembled WGS sequence"/>
</dbReference>
<dbReference type="PANTHER" id="PTHR47219">
    <property type="entry name" value="RAB GTPASE-ACTIVATING PROTEIN 1-LIKE"/>
    <property type="match status" value="1"/>
</dbReference>
<dbReference type="InterPro" id="IPR050302">
    <property type="entry name" value="Rab_GAP_TBC_domain"/>
</dbReference>
<name>A0A4U5LXR1_STECR</name>
<proteinExistence type="predicted"/>
<evidence type="ECO:0000259" key="1">
    <source>
        <dbReference type="PROSITE" id="PS50086"/>
    </source>
</evidence>
<evidence type="ECO:0000313" key="3">
    <source>
        <dbReference type="Proteomes" id="UP000298663"/>
    </source>
</evidence>
<dbReference type="Pfam" id="PF00566">
    <property type="entry name" value="RabGAP-TBC"/>
    <property type="match status" value="1"/>
</dbReference>
<comment type="caution">
    <text evidence="2">The sequence shown here is derived from an EMBL/GenBank/DDBJ whole genome shotgun (WGS) entry which is preliminary data.</text>
</comment>
<dbReference type="Gene3D" id="1.10.472.80">
    <property type="entry name" value="Ypt/Rab-GAP domain of gyp1p, domain 3"/>
    <property type="match status" value="1"/>
</dbReference>